<evidence type="ECO:0000313" key="3">
    <source>
        <dbReference type="EMBL" id="KZV98599.1"/>
    </source>
</evidence>
<keyword evidence="4" id="KW-1185">Reference proteome</keyword>
<dbReference type="Proteomes" id="UP000077266">
    <property type="component" value="Unassembled WGS sequence"/>
</dbReference>
<proteinExistence type="predicted"/>
<keyword evidence="1" id="KW-0175">Coiled coil</keyword>
<dbReference type="InParanoid" id="A0A166B7J8"/>
<protein>
    <submittedName>
        <fullName evidence="3">Uncharacterized protein</fullName>
    </submittedName>
</protein>
<evidence type="ECO:0000313" key="4">
    <source>
        <dbReference type="Proteomes" id="UP000077266"/>
    </source>
</evidence>
<evidence type="ECO:0000256" key="1">
    <source>
        <dbReference type="SAM" id="Coils"/>
    </source>
</evidence>
<feature type="compositionally biased region" description="Polar residues" evidence="2">
    <location>
        <begin position="193"/>
        <end position="202"/>
    </location>
</feature>
<feature type="coiled-coil region" evidence="1">
    <location>
        <begin position="112"/>
        <end position="146"/>
    </location>
</feature>
<name>A0A166B7J8_EXIGL</name>
<feature type="region of interest" description="Disordered" evidence="2">
    <location>
        <begin position="1"/>
        <end position="23"/>
    </location>
</feature>
<dbReference type="AlphaFoldDB" id="A0A166B7J8"/>
<sequence>MPPPSSMPPSGPRFLMEPGGMQSPIPRQREEYVEFHRFLGEVLQGDGVPTLDQWNTAWAELCNVYDMRDQYERRYLLERTKNEVRERRFQRVLTSAYRLYLRVRDLEQHMAREEVERADRTLQADIDALLEEMSAEERRRADETKAIERELQDELLAMEAYAPCFFPQRAHTHTTPRAAHPSSLRSAFPAGCSSWSRRSLRV</sequence>
<dbReference type="EMBL" id="KV425917">
    <property type="protein sequence ID" value="KZV98599.1"/>
    <property type="molecule type" value="Genomic_DNA"/>
</dbReference>
<gene>
    <name evidence="3" type="ORF">EXIGLDRAFT_763442</name>
</gene>
<accession>A0A166B7J8</accession>
<feature type="region of interest" description="Disordered" evidence="2">
    <location>
        <begin position="174"/>
        <end position="202"/>
    </location>
</feature>
<feature type="compositionally biased region" description="Pro residues" evidence="2">
    <location>
        <begin position="1"/>
        <end position="11"/>
    </location>
</feature>
<reference evidence="3 4" key="1">
    <citation type="journal article" date="2016" name="Mol. Biol. Evol.">
        <title>Comparative Genomics of Early-Diverging Mushroom-Forming Fungi Provides Insights into the Origins of Lignocellulose Decay Capabilities.</title>
        <authorList>
            <person name="Nagy L.G."/>
            <person name="Riley R."/>
            <person name="Tritt A."/>
            <person name="Adam C."/>
            <person name="Daum C."/>
            <person name="Floudas D."/>
            <person name="Sun H."/>
            <person name="Yadav J.S."/>
            <person name="Pangilinan J."/>
            <person name="Larsson K.H."/>
            <person name="Matsuura K."/>
            <person name="Barry K."/>
            <person name="Labutti K."/>
            <person name="Kuo R."/>
            <person name="Ohm R.A."/>
            <person name="Bhattacharya S.S."/>
            <person name="Shirouzu T."/>
            <person name="Yoshinaga Y."/>
            <person name="Martin F.M."/>
            <person name="Grigoriev I.V."/>
            <person name="Hibbett D.S."/>
        </authorList>
    </citation>
    <scope>NUCLEOTIDE SEQUENCE [LARGE SCALE GENOMIC DNA]</scope>
    <source>
        <strain evidence="3 4">HHB12029</strain>
    </source>
</reference>
<organism evidence="3 4">
    <name type="scientific">Exidia glandulosa HHB12029</name>
    <dbReference type="NCBI Taxonomy" id="1314781"/>
    <lineage>
        <taxon>Eukaryota</taxon>
        <taxon>Fungi</taxon>
        <taxon>Dikarya</taxon>
        <taxon>Basidiomycota</taxon>
        <taxon>Agaricomycotina</taxon>
        <taxon>Agaricomycetes</taxon>
        <taxon>Auriculariales</taxon>
        <taxon>Exidiaceae</taxon>
        <taxon>Exidia</taxon>
    </lineage>
</organism>
<evidence type="ECO:0000256" key="2">
    <source>
        <dbReference type="SAM" id="MobiDB-lite"/>
    </source>
</evidence>